<dbReference type="KEGG" id="madi:A7U43_16185"/>
<protein>
    <submittedName>
        <fullName evidence="1">Uncharacterized protein</fullName>
    </submittedName>
</protein>
<dbReference type="STRING" id="1682113.A7U43_16185"/>
<gene>
    <name evidence="1" type="ORF">A7U43_16185</name>
</gene>
<dbReference type="EMBL" id="CP015596">
    <property type="protein sequence ID" value="ANE80639.1"/>
    <property type="molecule type" value="Genomic_DNA"/>
</dbReference>
<name>A0A172UMX4_9MYCO</name>
<dbReference type="Proteomes" id="UP000077143">
    <property type="component" value="Chromosome"/>
</dbReference>
<organism evidence="1 2">
    <name type="scientific">Mycobacterium adipatum</name>
    <dbReference type="NCBI Taxonomy" id="1682113"/>
    <lineage>
        <taxon>Bacteria</taxon>
        <taxon>Bacillati</taxon>
        <taxon>Actinomycetota</taxon>
        <taxon>Actinomycetes</taxon>
        <taxon>Mycobacteriales</taxon>
        <taxon>Mycobacteriaceae</taxon>
        <taxon>Mycobacterium</taxon>
    </lineage>
</organism>
<reference evidence="1 2" key="1">
    <citation type="submission" date="2016-05" db="EMBL/GenBank/DDBJ databases">
        <title>Complete genome sequence of a phthalic acid esters degrading Mycobacterium sp. YC-RL4.</title>
        <authorList>
            <person name="Ren L."/>
            <person name="Fan S."/>
            <person name="Ruth N."/>
            <person name="Jia Y."/>
            <person name="Wang J."/>
            <person name="Qiao C."/>
        </authorList>
    </citation>
    <scope>NUCLEOTIDE SEQUENCE [LARGE SCALE GENOMIC DNA]</scope>
    <source>
        <strain evidence="1 2">YC-RL4</strain>
    </source>
</reference>
<keyword evidence="2" id="KW-1185">Reference proteome</keyword>
<dbReference type="RefSeq" id="WP_024445219.1">
    <property type="nucleotide sequence ID" value="NZ_CP015596.1"/>
</dbReference>
<dbReference type="AlphaFoldDB" id="A0A172UMX4"/>
<sequence length="122" mass="13866">MPEEDAKFGDVYWVTKEATQNPARVGKPARPMACMAERREDTTWAGLPRITSDEKPEDLPSKAMPEIHTTRLNTAGWWTARYIHPVYKAVTGHAGKCEYLGQLPKDEVTVAREVYRGRLYDS</sequence>
<evidence type="ECO:0000313" key="1">
    <source>
        <dbReference type="EMBL" id="ANE80639.1"/>
    </source>
</evidence>
<dbReference type="OrthoDB" id="4761927at2"/>
<evidence type="ECO:0000313" key="2">
    <source>
        <dbReference type="Proteomes" id="UP000077143"/>
    </source>
</evidence>
<proteinExistence type="predicted"/>
<accession>A0A172UMX4</accession>